<protein>
    <recommendedName>
        <fullName evidence="3">histidine kinase</fullName>
        <ecNumber evidence="3">2.7.13.3</ecNumber>
    </recommendedName>
</protein>
<feature type="domain" description="PAC" evidence="19">
    <location>
        <begin position="226"/>
        <end position="278"/>
    </location>
</feature>
<dbReference type="FunFam" id="1.10.287.130:FF:000004">
    <property type="entry name" value="Ethylene receptor 1"/>
    <property type="match status" value="1"/>
</dbReference>
<dbReference type="SUPFAM" id="SSF47226">
    <property type="entry name" value="Histidine-containing phosphotransfer domain, HPT domain"/>
    <property type="match status" value="1"/>
</dbReference>
<dbReference type="PANTHER" id="PTHR45339:SF1">
    <property type="entry name" value="HYBRID SIGNAL TRANSDUCTION HISTIDINE KINASE J"/>
    <property type="match status" value="1"/>
</dbReference>
<dbReference type="NCBIfam" id="TIGR00229">
    <property type="entry name" value="sensory_box"/>
    <property type="match status" value="1"/>
</dbReference>
<evidence type="ECO:0000256" key="1">
    <source>
        <dbReference type="ARBA" id="ARBA00000085"/>
    </source>
</evidence>
<dbReference type="PRINTS" id="PR00344">
    <property type="entry name" value="BCTRLSENSOR"/>
</dbReference>
<evidence type="ECO:0000256" key="8">
    <source>
        <dbReference type="ARBA" id="ARBA00022741"/>
    </source>
</evidence>
<dbReference type="FunFam" id="3.30.565.10:FF:000010">
    <property type="entry name" value="Sensor histidine kinase RcsC"/>
    <property type="match status" value="1"/>
</dbReference>
<dbReference type="CDD" id="cd17546">
    <property type="entry name" value="REC_hyHK_CKI1_RcsC-like"/>
    <property type="match status" value="1"/>
</dbReference>
<keyword evidence="6" id="KW-0808">Transferase</keyword>
<evidence type="ECO:0000313" key="21">
    <source>
        <dbReference type="Proteomes" id="UP000198596"/>
    </source>
</evidence>
<feature type="domain" description="Histidine kinase" evidence="16">
    <location>
        <begin position="317"/>
        <end position="538"/>
    </location>
</feature>
<dbReference type="InterPro" id="IPR036890">
    <property type="entry name" value="HATPase_C_sf"/>
</dbReference>
<feature type="modified residue" description="4-aspartylphosphate" evidence="14">
    <location>
        <position position="609"/>
    </location>
</feature>
<keyword evidence="10" id="KW-0067">ATP-binding</keyword>
<keyword evidence="7" id="KW-0812">Transmembrane</keyword>
<dbReference type="Gene3D" id="3.30.450.20">
    <property type="entry name" value="PAS domain"/>
    <property type="match status" value="2"/>
</dbReference>
<dbReference type="GO" id="GO:0005886">
    <property type="term" value="C:plasma membrane"/>
    <property type="evidence" value="ECO:0007669"/>
    <property type="project" value="UniProtKB-SubCell"/>
</dbReference>
<dbReference type="GO" id="GO:0005524">
    <property type="term" value="F:ATP binding"/>
    <property type="evidence" value="ECO:0007669"/>
    <property type="project" value="UniProtKB-KW"/>
</dbReference>
<dbReference type="PROSITE" id="PS50113">
    <property type="entry name" value="PAC"/>
    <property type="match status" value="1"/>
</dbReference>
<keyword evidence="9" id="KW-0418">Kinase</keyword>
<dbReference type="EMBL" id="FONQ01000007">
    <property type="protein sequence ID" value="SFF00804.1"/>
    <property type="molecule type" value="Genomic_DNA"/>
</dbReference>
<dbReference type="Pfam" id="PF00072">
    <property type="entry name" value="Response_reg"/>
    <property type="match status" value="1"/>
</dbReference>
<proteinExistence type="predicted"/>
<dbReference type="CDD" id="cd00082">
    <property type="entry name" value="HisKA"/>
    <property type="match status" value="1"/>
</dbReference>
<comment type="subcellular location">
    <subcellularLocation>
        <location evidence="2">Cell membrane</location>
        <topology evidence="2">Multi-pass membrane protein</topology>
    </subcellularLocation>
</comment>
<evidence type="ECO:0000259" key="19">
    <source>
        <dbReference type="PROSITE" id="PS50113"/>
    </source>
</evidence>
<dbReference type="InterPro" id="IPR004358">
    <property type="entry name" value="Sig_transdc_His_kin-like_C"/>
</dbReference>
<evidence type="ECO:0000256" key="11">
    <source>
        <dbReference type="ARBA" id="ARBA00022989"/>
    </source>
</evidence>
<organism evidence="20 21">
    <name type="scientific">Flavobacterium xueshanense</name>
    <dbReference type="NCBI Taxonomy" id="935223"/>
    <lineage>
        <taxon>Bacteria</taxon>
        <taxon>Pseudomonadati</taxon>
        <taxon>Bacteroidota</taxon>
        <taxon>Flavobacteriia</taxon>
        <taxon>Flavobacteriales</taxon>
        <taxon>Flavobacteriaceae</taxon>
        <taxon>Flavobacterium</taxon>
    </lineage>
</organism>
<evidence type="ECO:0000256" key="9">
    <source>
        <dbReference type="ARBA" id="ARBA00022777"/>
    </source>
</evidence>
<keyword evidence="15" id="KW-0175">Coiled coil</keyword>
<dbReference type="SUPFAM" id="SSF52172">
    <property type="entry name" value="CheY-like"/>
    <property type="match status" value="1"/>
</dbReference>
<feature type="domain" description="PAS" evidence="18">
    <location>
        <begin position="155"/>
        <end position="206"/>
    </location>
</feature>
<evidence type="ECO:0000256" key="15">
    <source>
        <dbReference type="SAM" id="Coils"/>
    </source>
</evidence>
<dbReference type="PANTHER" id="PTHR45339">
    <property type="entry name" value="HYBRID SIGNAL TRANSDUCTION HISTIDINE KINASE J"/>
    <property type="match status" value="1"/>
</dbReference>
<dbReference type="SMART" id="SM00388">
    <property type="entry name" value="HisKA"/>
    <property type="match status" value="1"/>
</dbReference>
<dbReference type="Gene3D" id="1.20.120.160">
    <property type="entry name" value="HPT domain"/>
    <property type="match status" value="1"/>
</dbReference>
<dbReference type="InterPro" id="IPR011006">
    <property type="entry name" value="CheY-like_superfamily"/>
</dbReference>
<dbReference type="Pfam" id="PF13426">
    <property type="entry name" value="PAS_9"/>
    <property type="match status" value="2"/>
</dbReference>
<evidence type="ECO:0000256" key="5">
    <source>
        <dbReference type="ARBA" id="ARBA00022553"/>
    </source>
</evidence>
<dbReference type="InterPro" id="IPR005467">
    <property type="entry name" value="His_kinase_dom"/>
</dbReference>
<evidence type="ECO:0000256" key="3">
    <source>
        <dbReference type="ARBA" id="ARBA00012438"/>
    </source>
</evidence>
<dbReference type="CDD" id="cd00130">
    <property type="entry name" value="PAS"/>
    <property type="match status" value="1"/>
</dbReference>
<dbReference type="SUPFAM" id="SSF55874">
    <property type="entry name" value="ATPase domain of HSP90 chaperone/DNA topoisomerase II/histidine kinase"/>
    <property type="match status" value="1"/>
</dbReference>
<dbReference type="InterPro" id="IPR036641">
    <property type="entry name" value="HPT_dom_sf"/>
</dbReference>
<dbReference type="InterPro" id="IPR003661">
    <property type="entry name" value="HisK_dim/P_dom"/>
</dbReference>
<dbReference type="Gene3D" id="3.30.565.10">
    <property type="entry name" value="Histidine kinase-like ATPase, C-terminal domain"/>
    <property type="match status" value="1"/>
</dbReference>
<evidence type="ECO:0000256" key="10">
    <source>
        <dbReference type="ARBA" id="ARBA00022840"/>
    </source>
</evidence>
<evidence type="ECO:0000256" key="14">
    <source>
        <dbReference type="PROSITE-ProRule" id="PRU00169"/>
    </source>
</evidence>
<dbReference type="InterPro" id="IPR000700">
    <property type="entry name" value="PAS-assoc_C"/>
</dbReference>
<dbReference type="Proteomes" id="UP000198596">
    <property type="component" value="Unassembled WGS sequence"/>
</dbReference>
<keyword evidence="11" id="KW-1133">Transmembrane helix</keyword>
<evidence type="ECO:0000259" key="17">
    <source>
        <dbReference type="PROSITE" id="PS50110"/>
    </source>
</evidence>
<dbReference type="SMART" id="SM00448">
    <property type="entry name" value="REC"/>
    <property type="match status" value="1"/>
</dbReference>
<evidence type="ECO:0000256" key="2">
    <source>
        <dbReference type="ARBA" id="ARBA00004651"/>
    </source>
</evidence>
<dbReference type="InterPro" id="IPR036097">
    <property type="entry name" value="HisK_dim/P_sf"/>
</dbReference>
<dbReference type="Gene3D" id="3.40.50.2300">
    <property type="match status" value="1"/>
</dbReference>
<dbReference type="InterPro" id="IPR001610">
    <property type="entry name" value="PAC"/>
</dbReference>
<dbReference type="EC" id="2.7.13.3" evidence="3"/>
<evidence type="ECO:0000259" key="18">
    <source>
        <dbReference type="PROSITE" id="PS50112"/>
    </source>
</evidence>
<dbReference type="InterPro" id="IPR000014">
    <property type="entry name" value="PAS"/>
</dbReference>
<name>A0A1I2F5S6_9FLAO</name>
<sequence>MIGTDYFDYFTEPQKAKDIFQEAFTNGFVVDSTLTLHHKKGKLTNILFNGTVFRDDQGNPSGVIVVSRNIAEQKWALDLKIANKELAHQNKVKEKRAAELVIANKELAYQNEEKEKRAAELVIANEELLFQNKENKKREIVNKELTEINNSAKLASQYSLSLIEASQDPLVTINTKGKITDMNEALVNITGMTREELTDSDFFDYFTQQQQAREVYQEVFEKGSVADSPLTIRHKDGKLTDVLFNGSVYKDYRGNVIGVVIVARDVTEQKRIATELIEARVFAELATEIAEEAKKSAESATIIAENAVKAKQQFLSNMSHEIRTPMNAIIGFTKVVLKTELSSKQKEYLDAIKMSGDALIVLINDILDLAKVDSGKMTFEKTPFKMKTSVFSMLHLFETKIQEKNLKLVKEYDNKIPAVLLGDSVRLHQIILNLVSNAIKFTSKGNITVSVNLIHEDDDKAIIEFAITDDGIGVAENKIGKIFENFQQASSGTSRLYGGTGLGLAIVKQLIEQQGGTIRVKSTIDIGSTFSFTLSFQKTSSDAELGNEDVELDTKLKNIKVLVVEDIPLNQLLMKTLLDDFGFIWDIAENGKVAIEKLKADVYDIILMDLQMPEMNGFEATEYIRNTMNSKVPIIALTADVTTVDLAKCKVVGMNDYIAKPVDEKILYSKIIGLLKKPKLAKLKETLKEEEVTIAKKIKYIDLVYLNERTKSNPTLMMEMISLYLEQTPPLIHTIKQSLAEKNWTLLGAAAHKMIPSFAIMGMSVDFENMAKKIQDFAIVEQKTDGIGTLVLELEKICLQACIELQEELNIIKNTL</sequence>
<keyword evidence="21" id="KW-1185">Reference proteome</keyword>
<reference evidence="21" key="1">
    <citation type="submission" date="2016-10" db="EMBL/GenBank/DDBJ databases">
        <authorList>
            <person name="Varghese N."/>
            <person name="Submissions S."/>
        </authorList>
    </citation>
    <scope>NUCLEOTIDE SEQUENCE [LARGE SCALE GENOMIC DNA]</scope>
    <source>
        <strain evidence="21">CGMCC 1.9227</strain>
    </source>
</reference>
<dbReference type="PROSITE" id="PS50109">
    <property type="entry name" value="HIS_KIN"/>
    <property type="match status" value="1"/>
</dbReference>
<dbReference type="PROSITE" id="PS50110">
    <property type="entry name" value="RESPONSE_REGULATORY"/>
    <property type="match status" value="1"/>
</dbReference>
<dbReference type="SUPFAM" id="SSF47384">
    <property type="entry name" value="Homodimeric domain of signal transducing histidine kinase"/>
    <property type="match status" value="1"/>
</dbReference>
<feature type="coiled-coil region" evidence="15">
    <location>
        <begin position="95"/>
        <end position="129"/>
    </location>
</feature>
<dbReference type="Pfam" id="PF02518">
    <property type="entry name" value="HATPase_c"/>
    <property type="match status" value="1"/>
</dbReference>
<keyword evidence="8" id="KW-0547">Nucleotide-binding</keyword>
<evidence type="ECO:0000256" key="7">
    <source>
        <dbReference type="ARBA" id="ARBA00022692"/>
    </source>
</evidence>
<feature type="domain" description="Response regulatory" evidence="17">
    <location>
        <begin position="560"/>
        <end position="675"/>
    </location>
</feature>
<dbReference type="InterPro" id="IPR001789">
    <property type="entry name" value="Sig_transdc_resp-reg_receiver"/>
</dbReference>
<evidence type="ECO:0000313" key="20">
    <source>
        <dbReference type="EMBL" id="SFF00804.1"/>
    </source>
</evidence>
<dbReference type="Pfam" id="PF00512">
    <property type="entry name" value="HisKA"/>
    <property type="match status" value="1"/>
</dbReference>
<comment type="catalytic activity">
    <reaction evidence="1">
        <text>ATP + protein L-histidine = ADP + protein N-phospho-L-histidine.</text>
        <dbReference type="EC" id="2.7.13.3"/>
    </reaction>
</comment>
<evidence type="ECO:0000256" key="6">
    <source>
        <dbReference type="ARBA" id="ARBA00022679"/>
    </source>
</evidence>
<evidence type="ECO:0000256" key="4">
    <source>
        <dbReference type="ARBA" id="ARBA00022475"/>
    </source>
</evidence>
<dbReference type="STRING" id="935223.SAMN04488131_10745"/>
<dbReference type="InterPro" id="IPR003594">
    <property type="entry name" value="HATPase_dom"/>
</dbReference>
<dbReference type="GO" id="GO:0000155">
    <property type="term" value="F:phosphorelay sensor kinase activity"/>
    <property type="evidence" value="ECO:0007669"/>
    <property type="project" value="InterPro"/>
</dbReference>
<dbReference type="Gene3D" id="1.10.287.130">
    <property type="match status" value="1"/>
</dbReference>
<dbReference type="SMART" id="SM00086">
    <property type="entry name" value="PAC"/>
    <property type="match status" value="2"/>
</dbReference>
<dbReference type="SMART" id="SM00091">
    <property type="entry name" value="PAS"/>
    <property type="match status" value="1"/>
</dbReference>
<evidence type="ECO:0000256" key="12">
    <source>
        <dbReference type="ARBA" id="ARBA00023012"/>
    </source>
</evidence>
<dbReference type="InterPro" id="IPR035965">
    <property type="entry name" value="PAS-like_dom_sf"/>
</dbReference>
<dbReference type="AlphaFoldDB" id="A0A1I2F5S6"/>
<dbReference type="PROSITE" id="PS50112">
    <property type="entry name" value="PAS"/>
    <property type="match status" value="1"/>
</dbReference>
<evidence type="ECO:0000259" key="16">
    <source>
        <dbReference type="PROSITE" id="PS50109"/>
    </source>
</evidence>
<dbReference type="SUPFAM" id="SSF55785">
    <property type="entry name" value="PYP-like sensor domain (PAS domain)"/>
    <property type="match status" value="2"/>
</dbReference>
<dbReference type="SMART" id="SM00387">
    <property type="entry name" value="HATPase_c"/>
    <property type="match status" value="1"/>
</dbReference>
<dbReference type="CDD" id="cd16922">
    <property type="entry name" value="HATPase_EvgS-ArcB-TorS-like"/>
    <property type="match status" value="1"/>
</dbReference>
<evidence type="ECO:0000256" key="13">
    <source>
        <dbReference type="ARBA" id="ARBA00023136"/>
    </source>
</evidence>
<gene>
    <name evidence="20" type="ORF">SAMN04488131_10745</name>
</gene>
<keyword evidence="12" id="KW-0902">Two-component regulatory system</keyword>
<keyword evidence="13" id="KW-0472">Membrane</keyword>
<keyword evidence="4" id="KW-1003">Cell membrane</keyword>
<keyword evidence="5 14" id="KW-0597">Phosphoprotein</keyword>
<accession>A0A1I2F5S6</accession>